<comment type="caution">
    <text evidence="2">The sequence shown here is derived from an EMBL/GenBank/DDBJ whole genome shotgun (WGS) entry which is preliminary data.</text>
</comment>
<evidence type="ECO:0000313" key="2">
    <source>
        <dbReference type="EMBL" id="GAA2003210.1"/>
    </source>
</evidence>
<dbReference type="InterPro" id="IPR007295">
    <property type="entry name" value="DUF402"/>
</dbReference>
<dbReference type="Proteomes" id="UP001500755">
    <property type="component" value="Unassembled WGS sequence"/>
</dbReference>
<proteinExistence type="predicted"/>
<feature type="domain" description="DUF402" evidence="1">
    <location>
        <begin position="115"/>
        <end position="222"/>
    </location>
</feature>
<reference evidence="3" key="1">
    <citation type="journal article" date="2019" name="Int. J. Syst. Evol. Microbiol.">
        <title>The Global Catalogue of Microorganisms (GCM) 10K type strain sequencing project: providing services to taxonomists for standard genome sequencing and annotation.</title>
        <authorList>
            <consortium name="The Broad Institute Genomics Platform"/>
            <consortium name="The Broad Institute Genome Sequencing Center for Infectious Disease"/>
            <person name="Wu L."/>
            <person name="Ma J."/>
        </authorList>
    </citation>
    <scope>NUCLEOTIDE SEQUENCE [LARGE SCALE GENOMIC DNA]</scope>
    <source>
        <strain evidence="3">JCM 14546</strain>
    </source>
</reference>
<evidence type="ECO:0000259" key="1">
    <source>
        <dbReference type="Pfam" id="PF04167"/>
    </source>
</evidence>
<protein>
    <submittedName>
        <fullName evidence="2">DUF402 domain-containing protein</fullName>
    </submittedName>
</protein>
<name>A0ABP5ERS8_9MICO</name>
<dbReference type="EMBL" id="BAAANO010000009">
    <property type="protein sequence ID" value="GAA2003210.1"/>
    <property type="molecule type" value="Genomic_DNA"/>
</dbReference>
<keyword evidence="3" id="KW-1185">Reference proteome</keyword>
<dbReference type="InterPro" id="IPR035930">
    <property type="entry name" value="FomD-like_sf"/>
</dbReference>
<organism evidence="2 3">
    <name type="scientific">Brevibacterium samyangense</name>
    <dbReference type="NCBI Taxonomy" id="366888"/>
    <lineage>
        <taxon>Bacteria</taxon>
        <taxon>Bacillati</taxon>
        <taxon>Actinomycetota</taxon>
        <taxon>Actinomycetes</taxon>
        <taxon>Micrococcales</taxon>
        <taxon>Brevibacteriaceae</taxon>
        <taxon>Brevibacterium</taxon>
    </lineage>
</organism>
<dbReference type="Pfam" id="PF04167">
    <property type="entry name" value="DUF402"/>
    <property type="match status" value="1"/>
</dbReference>
<dbReference type="RefSeq" id="WP_344307588.1">
    <property type="nucleotide sequence ID" value="NZ_BAAANO010000009.1"/>
</dbReference>
<evidence type="ECO:0000313" key="3">
    <source>
        <dbReference type="Proteomes" id="UP001500755"/>
    </source>
</evidence>
<dbReference type="Gene3D" id="2.40.380.10">
    <property type="entry name" value="FomD-like"/>
    <property type="match status" value="1"/>
</dbReference>
<sequence length="247" mass="27722">MSPYTVPLVSTLPPPYPVTVPEGAGRLGGGPFLEPGALVRWRFRRFDYDRHRTEVVQPMRVVRDDASGAVLWLPGGTRLQNSRIRGYEDVNPHDVPFDVRFRPAETALPRVNVPGTWTGPGVLRIVPTGLPFSVWVFRGEDGGFRGWYVNLEHAHVRAFDADGIADHYTSDHTLDLWITPDGAISFKDEDEVAGSLAGGMWTEEIARVVRREADLAIEAWHTGHWAFDREWTQWAPTGEFAEPITLI</sequence>
<gene>
    <name evidence="2" type="ORF">GCM10009755_10210</name>
</gene>
<accession>A0ABP5ERS8</accession>
<dbReference type="SUPFAM" id="SSF159234">
    <property type="entry name" value="FomD-like"/>
    <property type="match status" value="1"/>
</dbReference>